<evidence type="ECO:0000313" key="2">
    <source>
        <dbReference type="EMBL" id="SIR04646.1"/>
    </source>
</evidence>
<dbReference type="STRING" id="58117.SAMN05421833_105248"/>
<organism evidence="2 3">
    <name type="scientific">Microbispora rosea</name>
    <dbReference type="NCBI Taxonomy" id="58117"/>
    <lineage>
        <taxon>Bacteria</taxon>
        <taxon>Bacillati</taxon>
        <taxon>Actinomycetota</taxon>
        <taxon>Actinomycetes</taxon>
        <taxon>Streptosporangiales</taxon>
        <taxon>Streptosporangiaceae</taxon>
        <taxon>Microbispora</taxon>
    </lineage>
</organism>
<keyword evidence="1" id="KW-1133">Transmembrane helix</keyword>
<dbReference type="AlphaFoldDB" id="A0A1N6XQM8"/>
<dbReference type="Proteomes" id="UP000186096">
    <property type="component" value="Unassembled WGS sequence"/>
</dbReference>
<feature type="transmembrane region" description="Helical" evidence="1">
    <location>
        <begin position="151"/>
        <end position="173"/>
    </location>
</feature>
<feature type="transmembrane region" description="Helical" evidence="1">
    <location>
        <begin position="124"/>
        <end position="144"/>
    </location>
</feature>
<evidence type="ECO:0008006" key="4">
    <source>
        <dbReference type="Google" id="ProtNLM"/>
    </source>
</evidence>
<feature type="transmembrane region" description="Helical" evidence="1">
    <location>
        <begin position="200"/>
        <end position="217"/>
    </location>
</feature>
<feature type="transmembrane region" description="Helical" evidence="1">
    <location>
        <begin position="94"/>
        <end position="118"/>
    </location>
</feature>
<reference evidence="3" key="1">
    <citation type="submission" date="2017-01" db="EMBL/GenBank/DDBJ databases">
        <authorList>
            <person name="Varghese N."/>
            <person name="Submissions S."/>
        </authorList>
    </citation>
    <scope>NUCLEOTIDE SEQUENCE [LARGE SCALE GENOMIC DNA]</scope>
    <source>
        <strain evidence="3">ATCC 12950</strain>
    </source>
</reference>
<sequence length="229" mass="24021">MKHLPLWRHELRRAGWTACAAPAAALAATLALTATAAAFGTPRPQLERILLTGLEALIPLSAGMAAVAVVSHDPSRELQLTLPTPYTTTLGRRLAVLGILSAALSIALSAALAVGGWWNGPGLPYAPLVWAAPLLWLTGLALLVAALGRSVVLATTTVAAVWLGEQLFAASFATTPGLRPFFLFMTTRIGVPTDWNANRAALATSGALLAALALILLRRPERLLTEEET</sequence>
<dbReference type="EMBL" id="FTNI01000005">
    <property type="protein sequence ID" value="SIR04646.1"/>
    <property type="molecule type" value="Genomic_DNA"/>
</dbReference>
<evidence type="ECO:0000313" key="3">
    <source>
        <dbReference type="Proteomes" id="UP000186096"/>
    </source>
</evidence>
<proteinExistence type="predicted"/>
<protein>
    <recommendedName>
        <fullName evidence="4">ABC-2 type transport system permease protein</fullName>
    </recommendedName>
</protein>
<keyword evidence="1" id="KW-0812">Transmembrane</keyword>
<dbReference type="RefSeq" id="WP_076434249.1">
    <property type="nucleotide sequence ID" value="NZ_FTNI01000005.1"/>
</dbReference>
<name>A0A1N6XQM8_9ACTN</name>
<feature type="transmembrane region" description="Helical" evidence="1">
    <location>
        <begin position="48"/>
        <end position="70"/>
    </location>
</feature>
<keyword evidence="3" id="KW-1185">Reference proteome</keyword>
<accession>A0A1N6XQM8</accession>
<keyword evidence="1" id="KW-0472">Membrane</keyword>
<gene>
    <name evidence="2" type="ORF">SAMN05421833_105248</name>
</gene>
<dbReference type="OrthoDB" id="3217629at2"/>
<evidence type="ECO:0000256" key="1">
    <source>
        <dbReference type="SAM" id="Phobius"/>
    </source>
</evidence>